<reference evidence="1 2" key="1">
    <citation type="journal article" date="2020" name="Phytopathology">
        <title>Genome Sequence Resources of Colletotrichum truncatum, C. plurivorum, C. musicola, and C. sojae: Four Species Pathogenic to Soybean (Glycine max).</title>
        <authorList>
            <person name="Rogerio F."/>
            <person name="Boufleur T.R."/>
            <person name="Ciampi-Guillardi M."/>
            <person name="Sukno S.A."/>
            <person name="Thon M.R."/>
            <person name="Massola Junior N.S."/>
            <person name="Baroncelli R."/>
        </authorList>
    </citation>
    <scope>NUCLEOTIDE SEQUENCE [LARGE SCALE GENOMIC DNA]</scope>
    <source>
        <strain evidence="1 2">LFN0009</strain>
    </source>
</reference>
<evidence type="ECO:0000313" key="1">
    <source>
        <dbReference type="EMBL" id="KAF6790321.1"/>
    </source>
</evidence>
<evidence type="ECO:0000313" key="2">
    <source>
        <dbReference type="Proteomes" id="UP000652219"/>
    </source>
</evidence>
<sequence>MPHTSTEQPQAAGGGVSKRLHLEQLPTEILVAILSCAHTKDDLHALIRASPVVYDAFFPVREAVLTTIVAQALGPGLRDAAIPCGPAAITDLSFDGLVALLRIHRDLQSFIDEFADHKLAELRDVHPDAASPLTSTERQRLAQAVLRHQVLACLNYYDFFFGEQSHSILRAFLGLFRPWEVHLLADAHGFVCGAIRRANRKRFPAWLVAGEKEKHSRMVIKDLGLLRRDLITDRDETTGDRPPLSFGIGLPEPARPHLPCRFTFLVTGPLPREQGAELVKRELRPERDELYAREDARPALVFHGEAADDPPFAWVDGHAGLDCQRWGGLLRREFPDEPSHWQGRWLQQRLNRWRYLGFAFWDRSRVELLKARLPEYGTGWLTAPPPPNDVCRREACQPEFRSPLAGRIVKRWEHSK</sequence>
<keyword evidence="2" id="KW-1185">Reference proteome</keyword>
<organism evidence="1 2">
    <name type="scientific">Colletotrichum sojae</name>
    <dbReference type="NCBI Taxonomy" id="2175907"/>
    <lineage>
        <taxon>Eukaryota</taxon>
        <taxon>Fungi</taxon>
        <taxon>Dikarya</taxon>
        <taxon>Ascomycota</taxon>
        <taxon>Pezizomycotina</taxon>
        <taxon>Sordariomycetes</taxon>
        <taxon>Hypocreomycetidae</taxon>
        <taxon>Glomerellales</taxon>
        <taxon>Glomerellaceae</taxon>
        <taxon>Colletotrichum</taxon>
        <taxon>Colletotrichum orchidearum species complex</taxon>
    </lineage>
</organism>
<comment type="caution">
    <text evidence="1">The sequence shown here is derived from an EMBL/GenBank/DDBJ whole genome shotgun (WGS) entry which is preliminary data.</text>
</comment>
<gene>
    <name evidence="1" type="ORF">CSOJ01_14592</name>
</gene>
<protein>
    <submittedName>
        <fullName evidence="1">Uncharacterized protein</fullName>
    </submittedName>
</protein>
<dbReference type="AlphaFoldDB" id="A0A8H6IPH8"/>
<name>A0A8H6IPH8_9PEZI</name>
<proteinExistence type="predicted"/>
<accession>A0A8H6IPH8</accession>
<dbReference type="Proteomes" id="UP000652219">
    <property type="component" value="Unassembled WGS sequence"/>
</dbReference>
<dbReference type="EMBL" id="WIGN01000506">
    <property type="protein sequence ID" value="KAF6790321.1"/>
    <property type="molecule type" value="Genomic_DNA"/>
</dbReference>